<keyword evidence="8" id="KW-1185">Reference proteome</keyword>
<dbReference type="InterPro" id="IPR020635">
    <property type="entry name" value="Tyr_kinase_cat_dom"/>
</dbReference>
<dbReference type="Gene3D" id="1.10.510.10">
    <property type="entry name" value="Transferase(Phosphotransferase) domain 1"/>
    <property type="match status" value="1"/>
</dbReference>
<evidence type="ECO:0000259" key="7">
    <source>
        <dbReference type="PROSITE" id="PS50011"/>
    </source>
</evidence>
<feature type="compositionally biased region" description="Basic and acidic residues" evidence="6">
    <location>
        <begin position="26"/>
        <end position="46"/>
    </location>
</feature>
<dbReference type="GO" id="GO:0007169">
    <property type="term" value="P:cell surface receptor protein tyrosine kinase signaling pathway"/>
    <property type="evidence" value="ECO:0007669"/>
    <property type="project" value="TreeGrafter"/>
</dbReference>
<dbReference type="CDD" id="cd00192">
    <property type="entry name" value="PTKc"/>
    <property type="match status" value="1"/>
</dbReference>
<dbReference type="InterPro" id="IPR001245">
    <property type="entry name" value="Ser-Thr/Tyr_kinase_cat_dom"/>
</dbReference>
<feature type="region of interest" description="Disordered" evidence="6">
    <location>
        <begin position="26"/>
        <end position="69"/>
    </location>
</feature>
<dbReference type="RefSeq" id="XP_022083663.1">
    <property type="nucleotide sequence ID" value="XM_022227971.1"/>
</dbReference>
<keyword evidence="1" id="KW-0808">Transferase</keyword>
<accession>A0A8B7XS31</accession>
<dbReference type="InterPro" id="IPR011009">
    <property type="entry name" value="Kinase-like_dom_sf"/>
</dbReference>
<dbReference type="OMA" id="IKEPLTM"/>
<protein>
    <submittedName>
        <fullName evidence="9">Angiopoietin-1 receptor-like</fullName>
    </submittedName>
</protein>
<dbReference type="Pfam" id="PF07714">
    <property type="entry name" value="PK_Tyr_Ser-Thr"/>
    <property type="match status" value="1"/>
</dbReference>
<dbReference type="InterPro" id="IPR050122">
    <property type="entry name" value="RTK"/>
</dbReference>
<evidence type="ECO:0000313" key="9">
    <source>
        <dbReference type="RefSeq" id="XP_022083663.1"/>
    </source>
</evidence>
<dbReference type="InterPro" id="IPR000719">
    <property type="entry name" value="Prot_kinase_dom"/>
</dbReference>
<evidence type="ECO:0000256" key="4">
    <source>
        <dbReference type="ARBA" id="ARBA00022840"/>
    </source>
</evidence>
<evidence type="ECO:0000256" key="6">
    <source>
        <dbReference type="SAM" id="MobiDB-lite"/>
    </source>
</evidence>
<dbReference type="GO" id="GO:0043235">
    <property type="term" value="C:receptor complex"/>
    <property type="evidence" value="ECO:0007669"/>
    <property type="project" value="TreeGrafter"/>
</dbReference>
<dbReference type="Proteomes" id="UP000694845">
    <property type="component" value="Unplaced"/>
</dbReference>
<keyword evidence="4" id="KW-0067">ATP-binding</keyword>
<dbReference type="OrthoDB" id="4062651at2759"/>
<dbReference type="KEGG" id="aplc:110975456"/>
<dbReference type="FunFam" id="1.10.510.10:FF:000554">
    <property type="entry name" value="Predicted protein"/>
    <property type="match status" value="1"/>
</dbReference>
<evidence type="ECO:0000313" key="8">
    <source>
        <dbReference type="Proteomes" id="UP000694845"/>
    </source>
</evidence>
<organism evidence="8 9">
    <name type="scientific">Acanthaster planci</name>
    <name type="common">Crown-of-thorns starfish</name>
    <dbReference type="NCBI Taxonomy" id="133434"/>
    <lineage>
        <taxon>Eukaryota</taxon>
        <taxon>Metazoa</taxon>
        <taxon>Echinodermata</taxon>
        <taxon>Eleutherozoa</taxon>
        <taxon>Asterozoa</taxon>
        <taxon>Asteroidea</taxon>
        <taxon>Valvatacea</taxon>
        <taxon>Valvatida</taxon>
        <taxon>Acanthasteridae</taxon>
        <taxon>Acanthaster</taxon>
    </lineage>
</organism>
<dbReference type="PRINTS" id="PR00109">
    <property type="entry name" value="TYRKINASE"/>
</dbReference>
<dbReference type="SMART" id="SM00219">
    <property type="entry name" value="TyrKc"/>
    <property type="match status" value="1"/>
</dbReference>
<evidence type="ECO:0000256" key="5">
    <source>
        <dbReference type="ARBA" id="ARBA00023137"/>
    </source>
</evidence>
<dbReference type="AlphaFoldDB" id="A0A8B7XS31"/>
<dbReference type="GeneID" id="110975456"/>
<dbReference type="SUPFAM" id="SSF56112">
    <property type="entry name" value="Protein kinase-like (PK-like)"/>
    <property type="match status" value="1"/>
</dbReference>
<keyword evidence="3" id="KW-0418">Kinase</keyword>
<dbReference type="GO" id="GO:0005524">
    <property type="term" value="F:ATP binding"/>
    <property type="evidence" value="ECO:0007669"/>
    <property type="project" value="UniProtKB-KW"/>
</dbReference>
<dbReference type="PANTHER" id="PTHR24416:SF613">
    <property type="entry name" value="RECEPTOR PROTEIN-TYROSINE KINASE"/>
    <property type="match status" value="1"/>
</dbReference>
<evidence type="ECO:0000256" key="1">
    <source>
        <dbReference type="ARBA" id="ARBA00022679"/>
    </source>
</evidence>
<sequence length="429" mass="49401">MHVTSYEDPRPSDERISVQALHNYEGRISSDVEHKYEDKISPRCDEQQDDDNALPQHNAPTTSEDDNKLVTTHQYEERISSQAKHKYAGKICSHVDRRDYDDDNVLPCEEPRVIFREEDNLPSWAEGWKIPWSDLTVDDRILGRGNFGEVRSGSVRIDGERTKSAIRRLKGNASTTEIEDFLDELRTMTSIGHHPNVVSLLGACQHQDVLYVALEYLPHGDLRSYLRTARSQSDSDEDALSSEQLVRFALNVAKGMEHLQNFGVIHRDLAARNTLLDEGLIAKVSDFGLSRGEDIYVQTSARRVPVRWLAIESLRYKEYTSKSDVWSFGIVLWEIATLGGTPYPKIPSESLHEKLKRGYRMPKPRNCDERSYSLMRICWEEDPKNRPTFTDLVSTLSEINDTKIKHTYLSFDRLHYENLSEIQPQFDDN</sequence>
<proteinExistence type="predicted"/>
<evidence type="ECO:0000256" key="2">
    <source>
        <dbReference type="ARBA" id="ARBA00022741"/>
    </source>
</evidence>
<keyword evidence="2" id="KW-0547">Nucleotide-binding</keyword>
<feature type="domain" description="Protein kinase" evidence="7">
    <location>
        <begin position="136"/>
        <end position="409"/>
    </location>
</feature>
<evidence type="ECO:0000256" key="3">
    <source>
        <dbReference type="ARBA" id="ARBA00022777"/>
    </source>
</evidence>
<name>A0A8B7XS31_ACAPL</name>
<dbReference type="PROSITE" id="PS50011">
    <property type="entry name" value="PROTEIN_KINASE_DOM"/>
    <property type="match status" value="1"/>
</dbReference>
<dbReference type="GO" id="GO:0004714">
    <property type="term" value="F:transmembrane receptor protein tyrosine kinase activity"/>
    <property type="evidence" value="ECO:0007669"/>
    <property type="project" value="TreeGrafter"/>
</dbReference>
<dbReference type="Gene3D" id="3.30.200.20">
    <property type="entry name" value="Phosphorylase Kinase, domain 1"/>
    <property type="match status" value="1"/>
</dbReference>
<keyword evidence="5" id="KW-0829">Tyrosine-protein kinase</keyword>
<dbReference type="PANTHER" id="PTHR24416">
    <property type="entry name" value="TYROSINE-PROTEIN KINASE RECEPTOR"/>
    <property type="match status" value="1"/>
</dbReference>
<dbReference type="GO" id="GO:0005886">
    <property type="term" value="C:plasma membrane"/>
    <property type="evidence" value="ECO:0007669"/>
    <property type="project" value="TreeGrafter"/>
</dbReference>
<reference evidence="9" key="1">
    <citation type="submission" date="2025-08" db="UniProtKB">
        <authorList>
            <consortium name="RefSeq"/>
        </authorList>
    </citation>
    <scope>IDENTIFICATION</scope>
</reference>
<gene>
    <name evidence="9" type="primary">LOC110975456</name>
</gene>